<feature type="transmembrane region" description="Helical" evidence="1">
    <location>
        <begin position="6"/>
        <end position="26"/>
    </location>
</feature>
<evidence type="ECO:0000313" key="2">
    <source>
        <dbReference type="EMBL" id="KAF1724306.1"/>
    </source>
</evidence>
<gene>
    <name evidence="2" type="ORF">CSC78_12485</name>
</gene>
<comment type="caution">
    <text evidence="2">The sequence shown here is derived from an EMBL/GenBank/DDBJ whole genome shotgun (WGS) entry which is preliminary data.</text>
</comment>
<proteinExistence type="predicted"/>
<protein>
    <submittedName>
        <fullName evidence="2">Uncharacterized protein</fullName>
    </submittedName>
</protein>
<feature type="transmembrane region" description="Helical" evidence="1">
    <location>
        <begin position="46"/>
        <end position="68"/>
    </location>
</feature>
<dbReference type="RefSeq" id="WP_162338188.1">
    <property type="nucleotide sequence ID" value="NZ_BOUK01000003.1"/>
</dbReference>
<keyword evidence="1" id="KW-0472">Membrane</keyword>
<keyword evidence="1" id="KW-0812">Transmembrane</keyword>
<keyword evidence="1" id="KW-1133">Transmembrane helix</keyword>
<dbReference type="Proteomes" id="UP000781710">
    <property type="component" value="Unassembled WGS sequence"/>
</dbReference>
<keyword evidence="3" id="KW-1185">Reference proteome</keyword>
<sequence>MGQLALYLGVWAVGVLIAGLGVMLCWNATLPKLFAGVPRLGYGRALALMLLCWLLFGAGAFGITYTLGFGI</sequence>
<accession>A0ABQ6ZFF3</accession>
<evidence type="ECO:0000256" key="1">
    <source>
        <dbReference type="SAM" id="Phobius"/>
    </source>
</evidence>
<evidence type="ECO:0000313" key="3">
    <source>
        <dbReference type="Proteomes" id="UP000781710"/>
    </source>
</evidence>
<dbReference type="EMBL" id="PDWW01000018">
    <property type="protein sequence ID" value="KAF1724306.1"/>
    <property type="molecule type" value="Genomic_DNA"/>
</dbReference>
<name>A0ABQ6ZFF3_9GAMM</name>
<organism evidence="2 3">
    <name type="scientific">Pseudoxanthomonas japonensis</name>
    <dbReference type="NCBI Taxonomy" id="69284"/>
    <lineage>
        <taxon>Bacteria</taxon>
        <taxon>Pseudomonadati</taxon>
        <taxon>Pseudomonadota</taxon>
        <taxon>Gammaproteobacteria</taxon>
        <taxon>Lysobacterales</taxon>
        <taxon>Lysobacteraceae</taxon>
        <taxon>Pseudoxanthomonas</taxon>
    </lineage>
</organism>
<reference evidence="2 3" key="1">
    <citation type="submission" date="2017-10" db="EMBL/GenBank/DDBJ databases">
        <title>Whole genome sequencing of members of genus Pseudoxanthomonas.</title>
        <authorList>
            <person name="Kumar S."/>
            <person name="Bansal K."/>
            <person name="Kaur A."/>
            <person name="Patil P."/>
            <person name="Sharma S."/>
            <person name="Patil P.B."/>
        </authorList>
    </citation>
    <scope>NUCLEOTIDE SEQUENCE [LARGE SCALE GENOMIC DNA]</scope>
    <source>
        <strain evidence="2 3">DSM 17109</strain>
    </source>
</reference>